<dbReference type="Gene3D" id="1.20.58.890">
    <property type="match status" value="1"/>
</dbReference>
<dbReference type="PANTHER" id="PTHR12334:SF6">
    <property type="entry name" value="BAG FAMILY MOLECULAR CHAPERONE REGULATOR 2"/>
    <property type="match status" value="1"/>
</dbReference>
<name>A0A482WT50_LAOST</name>
<dbReference type="GO" id="GO:0051087">
    <property type="term" value="F:protein-folding chaperone binding"/>
    <property type="evidence" value="ECO:0007669"/>
    <property type="project" value="InterPro"/>
</dbReference>
<dbReference type="STRING" id="195883.A0A482WT50"/>
<dbReference type="PANTHER" id="PTHR12334">
    <property type="entry name" value="BAG FAMILY MOLECULAR CHAPERONE REGULATOR 2"/>
    <property type="match status" value="1"/>
</dbReference>
<dbReference type="AlphaFoldDB" id="A0A482WT50"/>
<organism evidence="1 2">
    <name type="scientific">Laodelphax striatellus</name>
    <name type="common">Small brown planthopper</name>
    <name type="synonym">Delphax striatella</name>
    <dbReference type="NCBI Taxonomy" id="195883"/>
    <lineage>
        <taxon>Eukaryota</taxon>
        <taxon>Metazoa</taxon>
        <taxon>Ecdysozoa</taxon>
        <taxon>Arthropoda</taxon>
        <taxon>Hexapoda</taxon>
        <taxon>Insecta</taxon>
        <taxon>Pterygota</taxon>
        <taxon>Neoptera</taxon>
        <taxon>Paraneoptera</taxon>
        <taxon>Hemiptera</taxon>
        <taxon>Auchenorrhyncha</taxon>
        <taxon>Fulgoroidea</taxon>
        <taxon>Delphacidae</taxon>
        <taxon>Criomorphinae</taxon>
        <taxon>Laodelphax</taxon>
    </lineage>
</organism>
<dbReference type="OrthoDB" id="6284251at2759"/>
<dbReference type="EMBL" id="QKKF02026058">
    <property type="protein sequence ID" value="RZF36683.1"/>
    <property type="molecule type" value="Genomic_DNA"/>
</dbReference>
<proteinExistence type="predicted"/>
<sequence length="120" mass="13714">DHEDILRYAERIGNRCLTIEVNVRTNRDQVQEEALHQVNHLIDGLVVGLKADPSAMKTKCLSYMSACTSYQSEGITDKMFESAILGCTLDDQKRIKKRLNGLLEYINRGHFFPAPDDRMQ</sequence>
<dbReference type="GO" id="GO:0000774">
    <property type="term" value="F:adenyl-nucleotide exchange factor activity"/>
    <property type="evidence" value="ECO:0007669"/>
    <property type="project" value="InterPro"/>
</dbReference>
<accession>A0A482WT50</accession>
<dbReference type="Proteomes" id="UP000291343">
    <property type="component" value="Unassembled WGS sequence"/>
</dbReference>
<keyword evidence="2" id="KW-1185">Reference proteome</keyword>
<feature type="non-terminal residue" evidence="1">
    <location>
        <position position="1"/>
    </location>
</feature>
<reference evidence="1 2" key="1">
    <citation type="journal article" date="2017" name="Gigascience">
        <title>Genome sequence of the small brown planthopper, Laodelphax striatellus.</title>
        <authorList>
            <person name="Zhu J."/>
            <person name="Jiang F."/>
            <person name="Wang X."/>
            <person name="Yang P."/>
            <person name="Bao Y."/>
            <person name="Zhao W."/>
            <person name="Wang W."/>
            <person name="Lu H."/>
            <person name="Wang Q."/>
            <person name="Cui N."/>
            <person name="Li J."/>
            <person name="Chen X."/>
            <person name="Luo L."/>
            <person name="Yu J."/>
            <person name="Kang L."/>
            <person name="Cui F."/>
        </authorList>
    </citation>
    <scope>NUCLEOTIDE SEQUENCE [LARGE SCALE GENOMIC DNA]</scope>
    <source>
        <strain evidence="1">Lst14</strain>
    </source>
</reference>
<evidence type="ECO:0000313" key="2">
    <source>
        <dbReference type="Proteomes" id="UP000291343"/>
    </source>
</evidence>
<evidence type="ECO:0000313" key="1">
    <source>
        <dbReference type="EMBL" id="RZF36683.1"/>
    </source>
</evidence>
<dbReference type="InterPro" id="IPR037689">
    <property type="entry name" value="BAG2"/>
</dbReference>
<comment type="caution">
    <text evidence="1">The sequence shown here is derived from an EMBL/GenBank/DDBJ whole genome shotgun (WGS) entry which is preliminary data.</text>
</comment>
<dbReference type="InParanoid" id="A0A482WT50"/>
<dbReference type="GO" id="GO:0050821">
    <property type="term" value="P:protein stabilization"/>
    <property type="evidence" value="ECO:0007669"/>
    <property type="project" value="TreeGrafter"/>
</dbReference>
<protein>
    <submittedName>
        <fullName evidence="1">Uncharacterized protein</fullName>
    </submittedName>
</protein>
<gene>
    <name evidence="1" type="ORF">LSTR_LSTR015481</name>
</gene>